<feature type="compositionally biased region" description="Basic residues" evidence="1">
    <location>
        <begin position="282"/>
        <end position="300"/>
    </location>
</feature>
<dbReference type="SMART" id="SM00507">
    <property type="entry name" value="HNHc"/>
    <property type="match status" value="1"/>
</dbReference>
<proteinExistence type="predicted"/>
<name>A0A6C0FT14_9BACL</name>
<feature type="compositionally biased region" description="Low complexity" evidence="1">
    <location>
        <begin position="303"/>
        <end position="313"/>
    </location>
</feature>
<dbReference type="GO" id="GO:0003676">
    <property type="term" value="F:nucleic acid binding"/>
    <property type="evidence" value="ECO:0007669"/>
    <property type="project" value="InterPro"/>
</dbReference>
<keyword evidence="3" id="KW-0378">Hydrolase</keyword>
<feature type="domain" description="HNH nuclease" evidence="2">
    <location>
        <begin position="389"/>
        <end position="438"/>
    </location>
</feature>
<dbReference type="InterPro" id="IPR002711">
    <property type="entry name" value="HNH"/>
</dbReference>
<keyword evidence="4" id="KW-1185">Reference proteome</keyword>
<evidence type="ECO:0000256" key="1">
    <source>
        <dbReference type="SAM" id="MobiDB-lite"/>
    </source>
</evidence>
<feature type="compositionally biased region" description="Low complexity" evidence="1">
    <location>
        <begin position="195"/>
        <end position="232"/>
    </location>
</feature>
<evidence type="ECO:0000313" key="4">
    <source>
        <dbReference type="Proteomes" id="UP000476064"/>
    </source>
</evidence>
<feature type="compositionally biased region" description="Acidic residues" evidence="1">
    <location>
        <begin position="131"/>
        <end position="140"/>
    </location>
</feature>
<evidence type="ECO:0000313" key="3">
    <source>
        <dbReference type="EMBL" id="QHT59987.1"/>
    </source>
</evidence>
<reference evidence="3 4" key="1">
    <citation type="submission" date="2020-01" db="EMBL/GenBank/DDBJ databases">
        <title>Paenibacillus sp. nov., isolated from tomato rhizosphere.</title>
        <authorList>
            <person name="Weon H.-Y."/>
            <person name="Lee S.A."/>
        </authorList>
    </citation>
    <scope>NUCLEOTIDE SEQUENCE [LARGE SCALE GENOMIC DNA]</scope>
    <source>
        <strain evidence="3 4">12200R-189</strain>
    </source>
</reference>
<dbReference type="Proteomes" id="UP000476064">
    <property type="component" value="Chromosome"/>
</dbReference>
<protein>
    <submittedName>
        <fullName evidence="3">HNH endonuclease</fullName>
    </submittedName>
</protein>
<accession>A0A6C0FT14</accession>
<sequence length="456" mass="47933">MIELKACMACGLEKPLSAFVKRSGGGRRGTCRTCLRGRKRNEAPPAEARAAEAQALMAAASASGSKRGAAARAAVEAAAASTDEEAGSAVAAAVPKPGRKRRRRKKKQADQRREDKQDEADVFVLGGTSGEPDEEPEEENQASPAQSAADSGHGPGLAAEISAITPKRKRNRRRRRKKQTELRRQDVPDAASETSASAPAGVASKASASAPAGMASKASASAPAGMPAGMASLANHSPKASPAANADEAPAAAGGAASAAAQAVERLVLSGASDLESEAASSRKRKRKRRRGRGKSAKRKPAAESAESAESASVRPPNRAIVPVKGNFSFKTSLLNDRGRGMIRLRGKRETGKRWSTEIPTDMAIRMVEEGAAGIIHPGLIHKLYTKADFRLLVLQRDDYICRYCGNFGDTIDHVMPKSKGGLSTPANCVCACAECNLKKADSLDYVDDDVLQQFL</sequence>
<dbReference type="EMBL" id="CP048209">
    <property type="protein sequence ID" value="QHT59987.1"/>
    <property type="molecule type" value="Genomic_DNA"/>
</dbReference>
<feature type="region of interest" description="Disordered" evidence="1">
    <location>
        <begin position="79"/>
        <end position="248"/>
    </location>
</feature>
<dbReference type="Pfam" id="PF01844">
    <property type="entry name" value="HNH"/>
    <property type="match status" value="1"/>
</dbReference>
<dbReference type="PANTHER" id="PTHR33877:SF2">
    <property type="entry name" value="OS07G0170200 PROTEIN"/>
    <property type="match status" value="1"/>
</dbReference>
<gene>
    <name evidence="3" type="ORF">GXP70_08525</name>
</gene>
<dbReference type="InterPro" id="IPR052892">
    <property type="entry name" value="NA-targeting_endonuclease"/>
</dbReference>
<dbReference type="InterPro" id="IPR003615">
    <property type="entry name" value="HNH_nuc"/>
</dbReference>
<feature type="compositionally biased region" description="Basic residues" evidence="1">
    <location>
        <begin position="166"/>
        <end position="178"/>
    </location>
</feature>
<organism evidence="3 4">
    <name type="scientific">Paenibacillus lycopersici</name>
    <dbReference type="NCBI Taxonomy" id="2704462"/>
    <lineage>
        <taxon>Bacteria</taxon>
        <taxon>Bacillati</taxon>
        <taxon>Bacillota</taxon>
        <taxon>Bacilli</taxon>
        <taxon>Bacillales</taxon>
        <taxon>Paenibacillaceae</taxon>
        <taxon>Paenibacillus</taxon>
    </lineage>
</organism>
<dbReference type="Gene3D" id="1.10.30.50">
    <property type="match status" value="1"/>
</dbReference>
<dbReference type="AlphaFoldDB" id="A0A6C0FT14"/>
<keyword evidence="3" id="KW-0255">Endonuclease</keyword>
<feature type="compositionally biased region" description="Basic residues" evidence="1">
    <location>
        <begin position="97"/>
        <end position="107"/>
    </location>
</feature>
<keyword evidence="3" id="KW-0540">Nuclease</keyword>
<dbReference type="CDD" id="cd00085">
    <property type="entry name" value="HNHc"/>
    <property type="match status" value="1"/>
</dbReference>
<dbReference type="GO" id="GO:0008270">
    <property type="term" value="F:zinc ion binding"/>
    <property type="evidence" value="ECO:0007669"/>
    <property type="project" value="InterPro"/>
</dbReference>
<dbReference type="GO" id="GO:0004519">
    <property type="term" value="F:endonuclease activity"/>
    <property type="evidence" value="ECO:0007669"/>
    <property type="project" value="UniProtKB-KW"/>
</dbReference>
<dbReference type="KEGG" id="plyc:GXP70_08525"/>
<dbReference type="RefSeq" id="WP_162356053.1">
    <property type="nucleotide sequence ID" value="NZ_CP048209.1"/>
</dbReference>
<evidence type="ECO:0000259" key="2">
    <source>
        <dbReference type="SMART" id="SM00507"/>
    </source>
</evidence>
<feature type="region of interest" description="Disordered" evidence="1">
    <location>
        <begin position="273"/>
        <end position="318"/>
    </location>
</feature>
<dbReference type="PANTHER" id="PTHR33877">
    <property type="entry name" value="SLL1193 PROTEIN"/>
    <property type="match status" value="1"/>
</dbReference>